<organism evidence="2 3">
    <name type="scientific">Peronospora destructor</name>
    <dbReference type="NCBI Taxonomy" id="86335"/>
    <lineage>
        <taxon>Eukaryota</taxon>
        <taxon>Sar</taxon>
        <taxon>Stramenopiles</taxon>
        <taxon>Oomycota</taxon>
        <taxon>Peronosporomycetes</taxon>
        <taxon>Peronosporales</taxon>
        <taxon>Peronosporaceae</taxon>
        <taxon>Peronospora</taxon>
    </lineage>
</organism>
<protein>
    <recommendedName>
        <fullName evidence="1">RNase H type-1 domain-containing protein</fullName>
    </recommendedName>
</protein>
<dbReference type="Proteomes" id="UP001162029">
    <property type="component" value="Unassembled WGS sequence"/>
</dbReference>
<dbReference type="EMBL" id="CANTFM010000456">
    <property type="protein sequence ID" value="CAI5722171.1"/>
    <property type="molecule type" value="Genomic_DNA"/>
</dbReference>
<gene>
    <name evidence="2" type="ORF">PDE001_LOCUS2625</name>
</gene>
<evidence type="ECO:0000313" key="2">
    <source>
        <dbReference type="EMBL" id="CAI5722171.1"/>
    </source>
</evidence>
<dbReference type="GO" id="GO:0004523">
    <property type="term" value="F:RNA-DNA hybrid ribonuclease activity"/>
    <property type="evidence" value="ECO:0007669"/>
    <property type="project" value="InterPro"/>
</dbReference>
<dbReference type="Pfam" id="PF13456">
    <property type="entry name" value="RVT_3"/>
    <property type="match status" value="1"/>
</dbReference>
<evidence type="ECO:0000313" key="3">
    <source>
        <dbReference type="Proteomes" id="UP001162029"/>
    </source>
</evidence>
<name>A0AAV0TME7_9STRA</name>
<feature type="domain" description="RNase H type-1" evidence="1">
    <location>
        <begin position="10"/>
        <end position="66"/>
    </location>
</feature>
<dbReference type="InterPro" id="IPR012337">
    <property type="entry name" value="RNaseH-like_sf"/>
</dbReference>
<dbReference type="SUPFAM" id="SSF53098">
    <property type="entry name" value="Ribonuclease H-like"/>
    <property type="match status" value="1"/>
</dbReference>
<sequence length="73" mass="7923">MGSVSLAAVATTNNVAEYKGLLFGLRKAQAYNLNVLHVVGDSNLILGHMRRRRSRKHGICKTYADNAGQPQIG</sequence>
<evidence type="ECO:0000259" key="1">
    <source>
        <dbReference type="Pfam" id="PF13456"/>
    </source>
</evidence>
<reference evidence="2" key="1">
    <citation type="submission" date="2022-12" db="EMBL/GenBank/DDBJ databases">
        <authorList>
            <person name="Webb A."/>
        </authorList>
    </citation>
    <scope>NUCLEOTIDE SEQUENCE</scope>
    <source>
        <strain evidence="2">Pd1</strain>
    </source>
</reference>
<dbReference type="InterPro" id="IPR002156">
    <property type="entry name" value="RNaseH_domain"/>
</dbReference>
<keyword evidence="3" id="KW-1185">Reference proteome</keyword>
<comment type="caution">
    <text evidence="2">The sequence shown here is derived from an EMBL/GenBank/DDBJ whole genome shotgun (WGS) entry which is preliminary data.</text>
</comment>
<dbReference type="InterPro" id="IPR036397">
    <property type="entry name" value="RNaseH_sf"/>
</dbReference>
<dbReference type="Gene3D" id="3.30.420.10">
    <property type="entry name" value="Ribonuclease H-like superfamily/Ribonuclease H"/>
    <property type="match status" value="1"/>
</dbReference>
<proteinExistence type="predicted"/>
<dbReference type="AlphaFoldDB" id="A0AAV0TME7"/>
<dbReference type="GO" id="GO:0003676">
    <property type="term" value="F:nucleic acid binding"/>
    <property type="evidence" value="ECO:0007669"/>
    <property type="project" value="InterPro"/>
</dbReference>
<accession>A0AAV0TME7</accession>